<dbReference type="Gene3D" id="2.40.420.20">
    <property type="match status" value="1"/>
</dbReference>
<keyword evidence="3" id="KW-0732">Signal</keyword>
<dbReference type="InterPro" id="IPR058647">
    <property type="entry name" value="BSH_CzcB-like"/>
</dbReference>
<dbReference type="SUPFAM" id="SSF111369">
    <property type="entry name" value="HlyD-like secretion proteins"/>
    <property type="match status" value="1"/>
</dbReference>
<dbReference type="GO" id="GO:0022857">
    <property type="term" value="F:transmembrane transporter activity"/>
    <property type="evidence" value="ECO:0007669"/>
    <property type="project" value="InterPro"/>
</dbReference>
<feature type="signal peptide" evidence="3">
    <location>
        <begin position="1"/>
        <end position="22"/>
    </location>
</feature>
<dbReference type="AlphaFoldDB" id="A0A9Q5X8Y4"/>
<dbReference type="EMBL" id="NFIJ01000003">
    <property type="protein sequence ID" value="OUO06347.1"/>
    <property type="molecule type" value="Genomic_DNA"/>
</dbReference>
<dbReference type="FunFam" id="2.40.30.170:FF:000010">
    <property type="entry name" value="Efflux RND transporter periplasmic adaptor subunit"/>
    <property type="match status" value="1"/>
</dbReference>
<dbReference type="PANTHER" id="PTHR30097:SF4">
    <property type="entry name" value="SLR6042 PROTEIN"/>
    <property type="match status" value="1"/>
</dbReference>
<dbReference type="PROSITE" id="PS51257">
    <property type="entry name" value="PROKAR_LIPOPROTEIN"/>
    <property type="match status" value="1"/>
</dbReference>
<dbReference type="Pfam" id="PF25954">
    <property type="entry name" value="Beta-barrel_RND_2"/>
    <property type="match status" value="1"/>
</dbReference>
<evidence type="ECO:0000313" key="7">
    <source>
        <dbReference type="Proteomes" id="UP000195975"/>
    </source>
</evidence>
<dbReference type="NCBIfam" id="TIGR01730">
    <property type="entry name" value="RND_mfp"/>
    <property type="match status" value="1"/>
</dbReference>
<dbReference type="RefSeq" id="WP_021863186.1">
    <property type="nucleotide sequence ID" value="NZ_CAJLBM010000024.1"/>
</dbReference>
<feature type="domain" description="CzcB-like barrel-sandwich hybrid" evidence="5">
    <location>
        <begin position="69"/>
        <end position="208"/>
    </location>
</feature>
<name>A0A9Q5X8Y4_9BACT</name>
<dbReference type="Proteomes" id="UP000195975">
    <property type="component" value="Unassembled WGS sequence"/>
</dbReference>
<feature type="chain" id="PRO_5040262275" evidence="3">
    <location>
        <begin position="23"/>
        <end position="362"/>
    </location>
</feature>
<reference evidence="7" key="1">
    <citation type="submission" date="2017-04" db="EMBL/GenBank/DDBJ databases">
        <title>Function of individual gut microbiota members based on whole genome sequencing of pure cultures obtained from chicken caecum.</title>
        <authorList>
            <person name="Medvecky M."/>
            <person name="Cejkova D."/>
            <person name="Polansky O."/>
            <person name="Karasova D."/>
            <person name="Kubasova T."/>
            <person name="Cizek A."/>
            <person name="Rychlik I."/>
        </authorList>
    </citation>
    <scope>NUCLEOTIDE SEQUENCE [LARGE SCALE GENOMIC DNA]</scope>
    <source>
        <strain evidence="7">An42</strain>
    </source>
</reference>
<proteinExistence type="inferred from homology"/>
<evidence type="ECO:0000313" key="6">
    <source>
        <dbReference type="EMBL" id="OUO06347.1"/>
    </source>
</evidence>
<dbReference type="Gene3D" id="2.40.50.100">
    <property type="match status" value="1"/>
</dbReference>
<protein>
    <submittedName>
        <fullName evidence="6">Efflux transporter periplasmic adaptor subunit</fullName>
    </submittedName>
</protein>
<dbReference type="Gene3D" id="2.40.30.170">
    <property type="match status" value="1"/>
</dbReference>
<gene>
    <name evidence="6" type="ORF">B5F96_04720</name>
</gene>
<dbReference type="Pfam" id="PF25973">
    <property type="entry name" value="BSH_CzcB"/>
    <property type="match status" value="1"/>
</dbReference>
<dbReference type="PANTHER" id="PTHR30097">
    <property type="entry name" value="CATION EFFLUX SYSTEM PROTEIN CUSB"/>
    <property type="match status" value="1"/>
</dbReference>
<dbReference type="GO" id="GO:0015679">
    <property type="term" value="P:plasma membrane copper ion transport"/>
    <property type="evidence" value="ECO:0007669"/>
    <property type="project" value="TreeGrafter"/>
</dbReference>
<comment type="similarity">
    <text evidence="1">Belongs to the membrane fusion protein (MFP) (TC 8.A.1) family.</text>
</comment>
<dbReference type="GO" id="GO:0016020">
    <property type="term" value="C:membrane"/>
    <property type="evidence" value="ECO:0007669"/>
    <property type="project" value="InterPro"/>
</dbReference>
<accession>A0A9Q5X8Y4</accession>
<organism evidence="6 7">
    <name type="scientific">Parabacteroides johnsonii</name>
    <dbReference type="NCBI Taxonomy" id="387661"/>
    <lineage>
        <taxon>Bacteria</taxon>
        <taxon>Pseudomonadati</taxon>
        <taxon>Bacteroidota</taxon>
        <taxon>Bacteroidia</taxon>
        <taxon>Bacteroidales</taxon>
        <taxon>Tannerellaceae</taxon>
        <taxon>Parabacteroides</taxon>
    </lineage>
</organism>
<feature type="domain" description="CusB-like beta-barrel" evidence="4">
    <location>
        <begin position="212"/>
        <end position="287"/>
    </location>
</feature>
<evidence type="ECO:0000259" key="4">
    <source>
        <dbReference type="Pfam" id="PF25954"/>
    </source>
</evidence>
<dbReference type="GO" id="GO:0060003">
    <property type="term" value="P:copper ion export"/>
    <property type="evidence" value="ECO:0007669"/>
    <property type="project" value="TreeGrafter"/>
</dbReference>
<sequence length="362" mass="40596">MNKKTLFLLFLFPLFFSCGKQAAMPEQTSTDLMLTDSLRQVISVDTVRRTPLNNELLLNGRVAFDAEQVAQVYPIFGGTVTQVEVEAGDYVEKGDLLAVIRSSEVADFEKQQKDAVRRLALADRNLEAVRDMLGSGTASERDLLQAEQEAAGAKAEVKRLREVYDIYRIGANSTYDITSPVSGFVVGKNISRDMLIRSDREEELFTVSGLDNVWVMADVYEGDIRKIQEGALVRITTLAYGKDREFAGTIDKVYNLLDSESKTMKVRIKLNNKDYMLKPGMFTNVYVQCRVEGQLMPRIPAHALIFEGGKQYVVCVGTDGRLWMQEVGVYKQTDEYCYLNAGLKEGDVVVNKNALLVYNALK</sequence>
<dbReference type="InterPro" id="IPR058792">
    <property type="entry name" value="Beta-barrel_RND_2"/>
</dbReference>
<evidence type="ECO:0000256" key="2">
    <source>
        <dbReference type="ARBA" id="ARBA00022448"/>
    </source>
</evidence>
<evidence type="ECO:0000256" key="3">
    <source>
        <dbReference type="SAM" id="SignalP"/>
    </source>
</evidence>
<dbReference type="InterPro" id="IPR051909">
    <property type="entry name" value="MFP_Cation_Efflux"/>
</dbReference>
<keyword evidence="2" id="KW-0813">Transport</keyword>
<comment type="caution">
    <text evidence="6">The sequence shown here is derived from an EMBL/GenBank/DDBJ whole genome shotgun (WGS) entry which is preliminary data.</text>
</comment>
<evidence type="ECO:0000256" key="1">
    <source>
        <dbReference type="ARBA" id="ARBA00009477"/>
    </source>
</evidence>
<dbReference type="GO" id="GO:0030313">
    <property type="term" value="C:cell envelope"/>
    <property type="evidence" value="ECO:0007669"/>
    <property type="project" value="TreeGrafter"/>
</dbReference>
<evidence type="ECO:0000259" key="5">
    <source>
        <dbReference type="Pfam" id="PF25973"/>
    </source>
</evidence>
<dbReference type="InterPro" id="IPR006143">
    <property type="entry name" value="RND_pump_MFP"/>
</dbReference>